<proteinExistence type="predicted"/>
<keyword evidence="3" id="KW-1185">Reference proteome</keyword>
<gene>
    <name evidence="2" type="ORF">HK099_007553</name>
</gene>
<evidence type="ECO:0000313" key="3">
    <source>
        <dbReference type="Proteomes" id="UP001211065"/>
    </source>
</evidence>
<evidence type="ECO:0000313" key="2">
    <source>
        <dbReference type="EMBL" id="KAJ3213157.1"/>
    </source>
</evidence>
<organism evidence="2 3">
    <name type="scientific">Clydaea vesicula</name>
    <dbReference type="NCBI Taxonomy" id="447962"/>
    <lineage>
        <taxon>Eukaryota</taxon>
        <taxon>Fungi</taxon>
        <taxon>Fungi incertae sedis</taxon>
        <taxon>Chytridiomycota</taxon>
        <taxon>Chytridiomycota incertae sedis</taxon>
        <taxon>Chytridiomycetes</taxon>
        <taxon>Lobulomycetales</taxon>
        <taxon>Lobulomycetaceae</taxon>
        <taxon>Clydaea</taxon>
    </lineage>
</organism>
<feature type="region of interest" description="Disordered" evidence="1">
    <location>
        <begin position="47"/>
        <end position="70"/>
    </location>
</feature>
<sequence>MVFPNLTPRITIINKAKENNLLRLQDEEDMFQLKIKNLTNFNKRKPIGKNLQIDPENNEEMELESNDGSS</sequence>
<name>A0AAD5TZX8_9FUNG</name>
<accession>A0AAD5TZX8</accession>
<dbReference type="Proteomes" id="UP001211065">
    <property type="component" value="Unassembled WGS sequence"/>
</dbReference>
<dbReference type="EMBL" id="JADGJW010000741">
    <property type="protein sequence ID" value="KAJ3213157.1"/>
    <property type="molecule type" value="Genomic_DNA"/>
</dbReference>
<protein>
    <submittedName>
        <fullName evidence="2">Uncharacterized protein</fullName>
    </submittedName>
</protein>
<dbReference type="AlphaFoldDB" id="A0AAD5TZX8"/>
<feature type="compositionally biased region" description="Acidic residues" evidence="1">
    <location>
        <begin position="56"/>
        <end position="70"/>
    </location>
</feature>
<reference evidence="2" key="1">
    <citation type="submission" date="2020-05" db="EMBL/GenBank/DDBJ databases">
        <title>Phylogenomic resolution of chytrid fungi.</title>
        <authorList>
            <person name="Stajich J.E."/>
            <person name="Amses K."/>
            <person name="Simmons R."/>
            <person name="Seto K."/>
            <person name="Myers J."/>
            <person name="Bonds A."/>
            <person name="Quandt C.A."/>
            <person name="Barry K."/>
            <person name="Liu P."/>
            <person name="Grigoriev I."/>
            <person name="Longcore J.E."/>
            <person name="James T.Y."/>
        </authorList>
    </citation>
    <scope>NUCLEOTIDE SEQUENCE</scope>
    <source>
        <strain evidence="2">JEL0476</strain>
    </source>
</reference>
<evidence type="ECO:0000256" key="1">
    <source>
        <dbReference type="SAM" id="MobiDB-lite"/>
    </source>
</evidence>
<comment type="caution">
    <text evidence="2">The sequence shown here is derived from an EMBL/GenBank/DDBJ whole genome shotgun (WGS) entry which is preliminary data.</text>
</comment>